<sequence length="148" mass="15995">MSVLQEIDTAMSVRYVVTLDGVDLGSFSSCEGLGAEVVMETREEGGHNTAVWQLPTRLKYSNIKLTRPLGKDTEKLARWIASMASGYERHTGVIQAMSANGTVIAQWGLLDVVPVRWTGPAMTPDNPKVLTETVEIAHHGFISPGGKG</sequence>
<dbReference type="RefSeq" id="WP_122825451.1">
    <property type="nucleotide sequence ID" value="NZ_CP033325.1"/>
</dbReference>
<organism evidence="1 2">
    <name type="scientific">Georgenia faecalis</name>
    <dbReference type="NCBI Taxonomy" id="2483799"/>
    <lineage>
        <taxon>Bacteria</taxon>
        <taxon>Bacillati</taxon>
        <taxon>Actinomycetota</taxon>
        <taxon>Actinomycetes</taxon>
        <taxon>Micrococcales</taxon>
        <taxon>Bogoriellaceae</taxon>
        <taxon>Georgenia</taxon>
    </lineage>
</organism>
<gene>
    <name evidence="1" type="ORF">ACFO3F_09790</name>
</gene>
<dbReference type="PANTHER" id="PTHR38009:SF1">
    <property type="entry name" value="CONSERVED HYPOTHETICAL PHAGE TAIL PROTEIN"/>
    <property type="match status" value="1"/>
</dbReference>
<name>A0ABV9DCD4_9MICO</name>
<proteinExistence type="predicted"/>
<dbReference type="Pfam" id="PF06841">
    <property type="entry name" value="Phage_T4_gp19"/>
    <property type="match status" value="1"/>
</dbReference>
<dbReference type="PANTHER" id="PTHR38009">
    <property type="entry name" value="CONSERVED HYPOTHETICAL PHAGE TAIL PROTEIN"/>
    <property type="match status" value="1"/>
</dbReference>
<comment type="caution">
    <text evidence="1">The sequence shown here is derived from an EMBL/GenBank/DDBJ whole genome shotgun (WGS) entry which is preliminary data.</text>
</comment>
<dbReference type="InterPro" id="IPR010667">
    <property type="entry name" value="Phage_T4_Gp19"/>
</dbReference>
<evidence type="ECO:0000313" key="2">
    <source>
        <dbReference type="Proteomes" id="UP001595955"/>
    </source>
</evidence>
<evidence type="ECO:0000313" key="1">
    <source>
        <dbReference type="EMBL" id="MFC4555538.1"/>
    </source>
</evidence>
<dbReference type="EMBL" id="JBHSGF010000006">
    <property type="protein sequence ID" value="MFC4555538.1"/>
    <property type="molecule type" value="Genomic_DNA"/>
</dbReference>
<dbReference type="InterPro" id="IPR011747">
    <property type="entry name" value="CHP02241"/>
</dbReference>
<dbReference type="NCBIfam" id="TIGR02241">
    <property type="entry name" value="conserved hypothetical phage tail region protein"/>
    <property type="match status" value="1"/>
</dbReference>
<reference evidence="2" key="1">
    <citation type="journal article" date="2019" name="Int. J. Syst. Evol. Microbiol.">
        <title>The Global Catalogue of Microorganisms (GCM) 10K type strain sequencing project: providing services to taxonomists for standard genome sequencing and annotation.</title>
        <authorList>
            <consortium name="The Broad Institute Genomics Platform"/>
            <consortium name="The Broad Institute Genome Sequencing Center for Infectious Disease"/>
            <person name="Wu L."/>
            <person name="Ma J."/>
        </authorList>
    </citation>
    <scope>NUCLEOTIDE SEQUENCE [LARGE SCALE GENOMIC DNA]</scope>
    <source>
        <strain evidence="2">JCM 3369</strain>
    </source>
</reference>
<accession>A0ABV9DCD4</accession>
<keyword evidence="2" id="KW-1185">Reference proteome</keyword>
<dbReference type="Proteomes" id="UP001595955">
    <property type="component" value="Unassembled WGS sequence"/>
</dbReference>
<protein>
    <submittedName>
        <fullName evidence="1">Phage tail protein</fullName>
    </submittedName>
</protein>